<proteinExistence type="predicted"/>
<sequence>TRRSQAKNDTQGHISLRIPLGPFPQTSTREVSDEYIPPMKPKTETIEQTIQPRRVRLHRDQAAPQGKSGLPHCKDPSPTTCNDKRRGRTHSASRVPILQRAPSTGVTTHDRERRSYKTPDTDRKDQGIPVQHSHGGNLGHPHSWGNFVLFLDNRGNDL</sequence>
<keyword evidence="3" id="KW-1185">Reference proteome</keyword>
<feature type="non-terminal residue" evidence="2">
    <location>
        <position position="1"/>
    </location>
</feature>
<dbReference type="AlphaFoldDB" id="A0A2I0HL66"/>
<accession>A0A2I0HL66</accession>
<evidence type="ECO:0000313" key="2">
    <source>
        <dbReference type="EMBL" id="PKI32459.1"/>
    </source>
</evidence>
<feature type="compositionally biased region" description="Basic and acidic residues" evidence="1">
    <location>
        <begin position="108"/>
        <end position="126"/>
    </location>
</feature>
<gene>
    <name evidence="2" type="ORF">CRG98_047150</name>
</gene>
<comment type="caution">
    <text evidence="2">The sequence shown here is derived from an EMBL/GenBank/DDBJ whole genome shotgun (WGS) entry which is preliminary data.</text>
</comment>
<reference evidence="2 3" key="1">
    <citation type="submission" date="2017-11" db="EMBL/GenBank/DDBJ databases">
        <title>De-novo sequencing of pomegranate (Punica granatum L.) genome.</title>
        <authorList>
            <person name="Akparov Z."/>
            <person name="Amiraslanov A."/>
            <person name="Hajiyeva S."/>
            <person name="Abbasov M."/>
            <person name="Kaur K."/>
            <person name="Hamwieh A."/>
            <person name="Solovyev V."/>
            <person name="Salamov A."/>
            <person name="Braich B."/>
            <person name="Kosarev P."/>
            <person name="Mahmoud A."/>
            <person name="Hajiyev E."/>
            <person name="Babayeva S."/>
            <person name="Izzatullayeva V."/>
            <person name="Mammadov A."/>
            <person name="Mammadov A."/>
            <person name="Sharifova S."/>
            <person name="Ojaghi J."/>
            <person name="Eynullazada K."/>
            <person name="Bayramov B."/>
            <person name="Abdulazimova A."/>
            <person name="Shahmuradov I."/>
        </authorList>
    </citation>
    <scope>NUCLEOTIDE SEQUENCE [LARGE SCALE GENOMIC DNA]</scope>
    <source>
        <strain evidence="3">cv. AG2017</strain>
        <tissue evidence="2">Leaf</tissue>
    </source>
</reference>
<evidence type="ECO:0000256" key="1">
    <source>
        <dbReference type="SAM" id="MobiDB-lite"/>
    </source>
</evidence>
<name>A0A2I0HL66_PUNGR</name>
<organism evidence="2 3">
    <name type="scientific">Punica granatum</name>
    <name type="common">Pomegranate</name>
    <dbReference type="NCBI Taxonomy" id="22663"/>
    <lineage>
        <taxon>Eukaryota</taxon>
        <taxon>Viridiplantae</taxon>
        <taxon>Streptophyta</taxon>
        <taxon>Embryophyta</taxon>
        <taxon>Tracheophyta</taxon>
        <taxon>Spermatophyta</taxon>
        <taxon>Magnoliopsida</taxon>
        <taxon>eudicotyledons</taxon>
        <taxon>Gunneridae</taxon>
        <taxon>Pentapetalae</taxon>
        <taxon>rosids</taxon>
        <taxon>malvids</taxon>
        <taxon>Myrtales</taxon>
        <taxon>Lythraceae</taxon>
        <taxon>Punica</taxon>
    </lineage>
</organism>
<feature type="region of interest" description="Disordered" evidence="1">
    <location>
        <begin position="60"/>
        <end position="143"/>
    </location>
</feature>
<dbReference type="Proteomes" id="UP000233551">
    <property type="component" value="Unassembled WGS sequence"/>
</dbReference>
<dbReference type="EMBL" id="PGOL01007621">
    <property type="protein sequence ID" value="PKI32459.1"/>
    <property type="molecule type" value="Genomic_DNA"/>
</dbReference>
<feature type="region of interest" description="Disordered" evidence="1">
    <location>
        <begin position="1"/>
        <end position="45"/>
    </location>
</feature>
<protein>
    <submittedName>
        <fullName evidence="2">Uncharacterized protein</fullName>
    </submittedName>
</protein>
<evidence type="ECO:0000313" key="3">
    <source>
        <dbReference type="Proteomes" id="UP000233551"/>
    </source>
</evidence>